<dbReference type="Pfam" id="PF00295">
    <property type="entry name" value="Glyco_hydro_28"/>
    <property type="match status" value="1"/>
</dbReference>
<gene>
    <name evidence="6" type="ORF">SAMN05421819_3621</name>
</gene>
<keyword evidence="7" id="KW-1185">Reference proteome</keyword>
<organism evidence="6 7">
    <name type="scientific">Bryocella elongata</name>
    <dbReference type="NCBI Taxonomy" id="863522"/>
    <lineage>
        <taxon>Bacteria</taxon>
        <taxon>Pseudomonadati</taxon>
        <taxon>Acidobacteriota</taxon>
        <taxon>Terriglobia</taxon>
        <taxon>Terriglobales</taxon>
        <taxon>Acidobacteriaceae</taxon>
        <taxon>Bryocella</taxon>
    </lineage>
</organism>
<dbReference type="InterPro" id="IPR051801">
    <property type="entry name" value="GH28_Enzymes"/>
</dbReference>
<evidence type="ECO:0000313" key="7">
    <source>
        <dbReference type="Proteomes" id="UP000236728"/>
    </source>
</evidence>
<name>A0A1H6B8X4_9BACT</name>
<protein>
    <submittedName>
        <fullName evidence="6">Polygalacturonase</fullName>
    </submittedName>
</protein>
<comment type="similarity">
    <text evidence="1 4">Belongs to the glycosyl hydrolase 28 family.</text>
</comment>
<evidence type="ECO:0000256" key="1">
    <source>
        <dbReference type="ARBA" id="ARBA00008834"/>
    </source>
</evidence>
<dbReference type="InterPro" id="IPR000743">
    <property type="entry name" value="Glyco_hydro_28"/>
</dbReference>
<dbReference type="Proteomes" id="UP000236728">
    <property type="component" value="Unassembled WGS sequence"/>
</dbReference>
<feature type="chain" id="PRO_5009293505" evidence="5">
    <location>
        <begin position="27"/>
        <end position="507"/>
    </location>
</feature>
<dbReference type="AlphaFoldDB" id="A0A1H6B8X4"/>
<accession>A0A1H6B8X4</accession>
<dbReference type="PANTHER" id="PTHR31339">
    <property type="entry name" value="PECTIN LYASE-RELATED"/>
    <property type="match status" value="1"/>
</dbReference>
<evidence type="ECO:0000313" key="6">
    <source>
        <dbReference type="EMBL" id="SEG57218.1"/>
    </source>
</evidence>
<dbReference type="RefSeq" id="WP_103934462.1">
    <property type="nucleotide sequence ID" value="NZ_FNVA01000006.1"/>
</dbReference>
<proteinExistence type="inferred from homology"/>
<dbReference type="InterPro" id="IPR011050">
    <property type="entry name" value="Pectin_lyase_fold/virulence"/>
</dbReference>
<dbReference type="SUPFAM" id="SSF51126">
    <property type="entry name" value="Pectin lyase-like"/>
    <property type="match status" value="1"/>
</dbReference>
<dbReference type="Gene3D" id="2.160.20.10">
    <property type="entry name" value="Single-stranded right-handed beta-helix, Pectin lyase-like"/>
    <property type="match status" value="1"/>
</dbReference>
<dbReference type="PANTHER" id="PTHR31339:SF9">
    <property type="entry name" value="PLASMIN AND FIBRONECTIN-BINDING PROTEIN A"/>
    <property type="match status" value="1"/>
</dbReference>
<dbReference type="GO" id="GO:0005975">
    <property type="term" value="P:carbohydrate metabolic process"/>
    <property type="evidence" value="ECO:0007669"/>
    <property type="project" value="InterPro"/>
</dbReference>
<sequence>MFQVRSAAFLSLWFAAGSALSGAAAAQDTRTVTEPVIPAACVKLEARLRSTPDGNGGALRSEDESKLDTERIQKALDTCGAGKAVELALAVHDPHIATSGPQYPAADAFLTGPLELRDGVTLLIDKGVTLFASRDPKVFDVAKPGDPMKCGTREPRPTSFPTFSVNAASRPRGGCHSLITVNAKNAAIMGQGTIDGRGYAKMIGQEDSWWELARKSQPNDDLYYSVRMIVASHADGLILYGIHLNNSINYHVSVGQTDGFTAWGVHLQTPVNKKLIGTDNDARNTDGIDPGTSQNITITNSFIDNGDDNVAIKQGVSHMSVVHDHFYSGHGMSIGSETVLGQSFLVVHDITEDHTTSGIRIKSNVKRGGPVHDLIYKGICMRDVPIPIAISPYYTNQTVEPFEDPKYTGDKVPDYKAITLEDIWSTTPGDVLIAGLEGHTTEVKLDHVFIHGIQPTQVHLDYAAITAGLTNIPLTPELTKNHVTVTGAIHNDMLPADPCRDKFVPYQ</sequence>
<keyword evidence="5" id="KW-0732">Signal</keyword>
<dbReference type="EMBL" id="FNVA01000006">
    <property type="protein sequence ID" value="SEG57218.1"/>
    <property type="molecule type" value="Genomic_DNA"/>
</dbReference>
<feature type="signal peptide" evidence="5">
    <location>
        <begin position="1"/>
        <end position="26"/>
    </location>
</feature>
<keyword evidence="2 4" id="KW-0378">Hydrolase</keyword>
<evidence type="ECO:0000256" key="3">
    <source>
        <dbReference type="ARBA" id="ARBA00023295"/>
    </source>
</evidence>
<keyword evidence="3 4" id="KW-0326">Glycosidase</keyword>
<evidence type="ECO:0000256" key="2">
    <source>
        <dbReference type="ARBA" id="ARBA00022801"/>
    </source>
</evidence>
<dbReference type="InterPro" id="IPR012334">
    <property type="entry name" value="Pectin_lyas_fold"/>
</dbReference>
<dbReference type="GO" id="GO:0004650">
    <property type="term" value="F:polygalacturonase activity"/>
    <property type="evidence" value="ECO:0007669"/>
    <property type="project" value="InterPro"/>
</dbReference>
<evidence type="ECO:0000256" key="5">
    <source>
        <dbReference type="SAM" id="SignalP"/>
    </source>
</evidence>
<evidence type="ECO:0000256" key="4">
    <source>
        <dbReference type="RuleBase" id="RU361169"/>
    </source>
</evidence>
<reference evidence="6 7" key="1">
    <citation type="submission" date="2016-10" db="EMBL/GenBank/DDBJ databases">
        <authorList>
            <person name="de Groot N.N."/>
        </authorList>
    </citation>
    <scope>NUCLEOTIDE SEQUENCE [LARGE SCALE GENOMIC DNA]</scope>
    <source>
        <strain evidence="6 7">DSM 22489</strain>
    </source>
</reference>
<dbReference type="OrthoDB" id="107371at2"/>
<dbReference type="PROSITE" id="PS00502">
    <property type="entry name" value="POLYGALACTURONASE"/>
    <property type="match status" value="1"/>
</dbReference>